<dbReference type="AlphaFoldDB" id="A0A561QCB4"/>
<dbReference type="PROSITE" id="PS50110">
    <property type="entry name" value="RESPONSE_REGULATORY"/>
    <property type="match status" value="1"/>
</dbReference>
<evidence type="ECO:0000259" key="2">
    <source>
        <dbReference type="PROSITE" id="PS50110"/>
    </source>
</evidence>
<comment type="caution">
    <text evidence="3">The sequence shown here is derived from an EMBL/GenBank/DDBJ whole genome shotgun (WGS) entry which is preliminary data.</text>
</comment>
<sequence>MSGLELQTLLREMDVAFKTVFITSQDDDITKAKAMEAGAAAFFSKGSDIDDIIAGVMRVAGYEID</sequence>
<feature type="domain" description="Response regulatory" evidence="2">
    <location>
        <begin position="1"/>
        <end position="60"/>
    </location>
</feature>
<dbReference type="GO" id="GO:0000160">
    <property type="term" value="P:phosphorelay signal transduction system"/>
    <property type="evidence" value="ECO:0007669"/>
    <property type="project" value="InterPro"/>
</dbReference>
<dbReference type="Pfam" id="PF00072">
    <property type="entry name" value="Response_reg"/>
    <property type="match status" value="1"/>
</dbReference>
<accession>A0A561QCB4</accession>
<evidence type="ECO:0000256" key="1">
    <source>
        <dbReference type="PROSITE-ProRule" id="PRU00169"/>
    </source>
</evidence>
<organism evidence="3 4">
    <name type="scientific">Neorhizobium alkalisoli</name>
    <dbReference type="NCBI Taxonomy" id="528178"/>
    <lineage>
        <taxon>Bacteria</taxon>
        <taxon>Pseudomonadati</taxon>
        <taxon>Pseudomonadota</taxon>
        <taxon>Alphaproteobacteria</taxon>
        <taxon>Hyphomicrobiales</taxon>
        <taxon>Rhizobiaceae</taxon>
        <taxon>Rhizobium/Agrobacterium group</taxon>
        <taxon>Neorhizobium</taxon>
    </lineage>
</organism>
<dbReference type="EMBL" id="VIWP01000009">
    <property type="protein sequence ID" value="TWF47983.1"/>
    <property type="molecule type" value="Genomic_DNA"/>
</dbReference>
<dbReference type="InterPro" id="IPR001789">
    <property type="entry name" value="Sig_transdc_resp-reg_receiver"/>
</dbReference>
<evidence type="ECO:0000313" key="4">
    <source>
        <dbReference type="Proteomes" id="UP000320653"/>
    </source>
</evidence>
<proteinExistence type="predicted"/>
<protein>
    <submittedName>
        <fullName evidence="3">Response regulator receiver domain-containing protein</fullName>
    </submittedName>
</protein>
<comment type="caution">
    <text evidence="1">Lacks conserved residue(s) required for the propagation of feature annotation.</text>
</comment>
<evidence type="ECO:0000313" key="3">
    <source>
        <dbReference type="EMBL" id="TWF47983.1"/>
    </source>
</evidence>
<keyword evidence="4" id="KW-1185">Reference proteome</keyword>
<reference evidence="3 4" key="1">
    <citation type="submission" date="2019-06" db="EMBL/GenBank/DDBJ databases">
        <title>Sorghum-associated microbial communities from plants grown in Nebraska, USA.</title>
        <authorList>
            <person name="Schachtman D."/>
        </authorList>
    </citation>
    <scope>NUCLEOTIDE SEQUENCE [LARGE SCALE GENOMIC DNA]</scope>
    <source>
        <strain evidence="3 4">1225</strain>
    </source>
</reference>
<name>A0A561QCB4_9HYPH</name>
<gene>
    <name evidence="3" type="ORF">FHW37_10946</name>
</gene>
<dbReference type="Gene3D" id="3.40.50.2300">
    <property type="match status" value="1"/>
</dbReference>
<dbReference type="Proteomes" id="UP000320653">
    <property type="component" value="Unassembled WGS sequence"/>
</dbReference>
<dbReference type="SUPFAM" id="SSF52172">
    <property type="entry name" value="CheY-like"/>
    <property type="match status" value="1"/>
</dbReference>
<dbReference type="InterPro" id="IPR011006">
    <property type="entry name" value="CheY-like_superfamily"/>
</dbReference>